<proteinExistence type="predicted"/>
<feature type="compositionally biased region" description="Low complexity" evidence="1">
    <location>
        <begin position="670"/>
        <end position="679"/>
    </location>
</feature>
<dbReference type="Proteomes" id="UP001530400">
    <property type="component" value="Unassembled WGS sequence"/>
</dbReference>
<feature type="compositionally biased region" description="Low complexity" evidence="1">
    <location>
        <begin position="1167"/>
        <end position="1207"/>
    </location>
</feature>
<gene>
    <name evidence="2" type="ORF">ACHAWO_011961</name>
</gene>
<feature type="region of interest" description="Disordered" evidence="1">
    <location>
        <begin position="629"/>
        <end position="679"/>
    </location>
</feature>
<feature type="compositionally biased region" description="Polar residues" evidence="1">
    <location>
        <begin position="798"/>
        <end position="813"/>
    </location>
</feature>
<protein>
    <submittedName>
        <fullName evidence="2">Uncharacterized protein</fullName>
    </submittedName>
</protein>
<feature type="region of interest" description="Disordered" evidence="1">
    <location>
        <begin position="1270"/>
        <end position="1305"/>
    </location>
</feature>
<feature type="region of interest" description="Disordered" evidence="1">
    <location>
        <begin position="1166"/>
        <end position="1207"/>
    </location>
</feature>
<keyword evidence="3" id="KW-1185">Reference proteome</keyword>
<feature type="region of interest" description="Disordered" evidence="1">
    <location>
        <begin position="734"/>
        <end position="814"/>
    </location>
</feature>
<feature type="region of interest" description="Disordered" evidence="1">
    <location>
        <begin position="51"/>
        <end position="73"/>
    </location>
</feature>
<organism evidence="2 3">
    <name type="scientific">Cyclotella atomus</name>
    <dbReference type="NCBI Taxonomy" id="382360"/>
    <lineage>
        <taxon>Eukaryota</taxon>
        <taxon>Sar</taxon>
        <taxon>Stramenopiles</taxon>
        <taxon>Ochrophyta</taxon>
        <taxon>Bacillariophyta</taxon>
        <taxon>Coscinodiscophyceae</taxon>
        <taxon>Thalassiosirophycidae</taxon>
        <taxon>Stephanodiscales</taxon>
        <taxon>Stephanodiscaceae</taxon>
        <taxon>Cyclotella</taxon>
    </lineage>
</organism>
<feature type="compositionally biased region" description="Polar residues" evidence="1">
    <location>
        <begin position="735"/>
        <end position="753"/>
    </location>
</feature>
<name>A0ABD3PBM5_9STRA</name>
<dbReference type="EMBL" id="JALLPJ020000700">
    <property type="protein sequence ID" value="KAL3785216.1"/>
    <property type="molecule type" value="Genomic_DNA"/>
</dbReference>
<accession>A0ABD3PBM5</accession>
<comment type="caution">
    <text evidence="2">The sequence shown here is derived from an EMBL/GenBank/DDBJ whole genome shotgun (WGS) entry which is preliminary data.</text>
</comment>
<feature type="compositionally biased region" description="Low complexity" evidence="1">
    <location>
        <begin position="637"/>
        <end position="657"/>
    </location>
</feature>
<feature type="compositionally biased region" description="Low complexity" evidence="1">
    <location>
        <begin position="754"/>
        <end position="782"/>
    </location>
</feature>
<evidence type="ECO:0000256" key="1">
    <source>
        <dbReference type="SAM" id="MobiDB-lite"/>
    </source>
</evidence>
<sequence length="1444" mass="159271">MNRPIMKRDNRSSNLRSCSCVSGLPRTRRRRSAWQRHPLTVLIASLTPAIASGSQKPSTRNLRSSSNQQLDRNLLSTSVSNKYPLVSTAAKKKYPYIPTWSADTCTATRPAESWETSSSSLTDCCTKSYGWQVEICVMKGQALEAKQKQEEDVEYKYIPDWSARTCYNDKPPPNDWVDQYTTLKACCTTNFEWVLKDCLGEEATDDEDTDALDPSRSYWYPQFSNSKCLIHSDEKPAPEYMLQDPENELYPTFKECCQSNFLSELKACKEASRLDTPPTRPPAADSTLVVVPISFKKYYYPRYTENKCLYNGEDAPNYMKNDPITYLSVTVQECCQLQFPLNTNECLYNSGALQDEDNDGFIEERWRDHYYPLFSKVGCINDNKFDDYVKESPSAFLFTTIELCCSSDNFDSGDYEICLKNSVDVKSLPEEGDTVQNSEQVEVKKVPLLRLDFGGRLYFQNVFIPSGNRGNMIAVKDAILFAIEGVFQSSQYKIDATVAKNFDGIDLSGLRRLQDQQDQSVELTGLRHSSQHQGVRELGKMQVFSFLITFTIECGAACGRDGKVYGRQESLKIAELFDDAVQDESMFNSLKTSMDEQGLIGPFFSASLSDGVMLYEKAEIDMRGATFSPTVQPSHVPSNQPSYFPSSSPSKKPSARPTLHPTSARPTKVPSNSPTLSSSPTEAIVYQFYPNMNLGTCVADGKHTRWEINFYDTLEECCKFPWLEYSKCLAKVSKMPTSGPTAHPTKTPSHTNLPTSKSPSKNPSKAPITSSPSIAPITPAPSNAEEEITTTTTTTTTGVAVTSVPTQRPSGSPTLEPCDNKWHVSIDPNQLQTCTNSLEYPSAWNSSPGLRMKMLLDTPEICCDDNFKGRECNIIYVCGGPSEPESSTPDEGGSCDKAWHLSLEKGKACTNNDNYRKEWPQVMFYTSGEACCQKHFGMECEMIDDCSSSPAPDNTEPSKSCENKWHMATDGTKNTCTNDLSFPASWTNPHIAKNTLFDTPELCCDKFFPTQECNLRDVCTTPAAAPTPANPTTTKPTDCSSNPWHVSTDGSSSTCTNDKNVPEAWVKNPAIAATQLLDTAQLCCERQFSNKVCHIVDICTGEVSSNGFYPVFKWPGCTNDNNPPDYMKDDLSFFFKSIEDCCSSSNFEVTDYDLCLEKSVDVPPPATTTTTTTTASSSSSQVTSTSSVPESSSSTSTTTSTTLATSPQADCGQKWHVSISGAKDTCSNSLAYPDAWNKPQVAAQQLFDTSDSCCLKYFSNKPVCHLENTCPPDESSNAETSTSTTTSSAPDTTTASTSTTKTTTTTLADDGSISLDWESKEIPDFVKFEGLGTWKIDMTQPCCRTGVAIHPPNLLPGEYTSMVIGYTTPPGGGIISFNYNMGMGKFAFLIDGVNKVQIAVPGGGLKTFTESLSAGEHIFTWKYEPPSQANLPLSSVWIDNIEIK</sequence>
<evidence type="ECO:0000313" key="3">
    <source>
        <dbReference type="Proteomes" id="UP001530400"/>
    </source>
</evidence>
<reference evidence="2 3" key="1">
    <citation type="submission" date="2024-10" db="EMBL/GenBank/DDBJ databases">
        <title>Updated reference genomes for cyclostephanoid diatoms.</title>
        <authorList>
            <person name="Roberts W.R."/>
            <person name="Alverson A.J."/>
        </authorList>
    </citation>
    <scope>NUCLEOTIDE SEQUENCE [LARGE SCALE GENOMIC DNA]</scope>
    <source>
        <strain evidence="2 3">AJA010-31</strain>
    </source>
</reference>
<evidence type="ECO:0000313" key="2">
    <source>
        <dbReference type="EMBL" id="KAL3785216.1"/>
    </source>
</evidence>
<feature type="compositionally biased region" description="Polar residues" evidence="1">
    <location>
        <begin position="52"/>
        <end position="73"/>
    </location>
</feature>
<feature type="compositionally biased region" description="Low complexity" evidence="1">
    <location>
        <begin position="1275"/>
        <end position="1305"/>
    </location>
</feature>